<gene>
    <name evidence="3" type="ORF">OPV22_020740</name>
</gene>
<dbReference type="EMBL" id="JAQQAF010000006">
    <property type="protein sequence ID" value="KAJ8477013.1"/>
    <property type="molecule type" value="Genomic_DNA"/>
</dbReference>
<reference evidence="3 4" key="1">
    <citation type="submission" date="2022-12" db="EMBL/GenBank/DDBJ databases">
        <title>Chromosome-scale assembly of the Ensete ventricosum genome.</title>
        <authorList>
            <person name="Dussert Y."/>
            <person name="Stocks J."/>
            <person name="Wendawek A."/>
            <person name="Woldeyes F."/>
            <person name="Nichols R.A."/>
            <person name="Borrell J.S."/>
        </authorList>
    </citation>
    <scope>NUCLEOTIDE SEQUENCE [LARGE SCALE GENOMIC DNA]</scope>
    <source>
        <strain evidence="4">cv. Maze</strain>
        <tissue evidence="3">Seeds</tissue>
    </source>
</reference>
<dbReference type="FunFam" id="1.50.10.10:FF:000006">
    <property type="entry name" value="Non-lysosomal glucosylceramidase"/>
    <property type="match status" value="1"/>
</dbReference>
<name>A0AAV8QQQ0_ENSVE</name>
<dbReference type="PANTHER" id="PTHR12654">
    <property type="entry name" value="BILE ACID BETA-GLUCOSIDASE-RELATED"/>
    <property type="match status" value="1"/>
</dbReference>
<sequence length="1194" mass="133504">MHPQTNKEGSWNNDSIRLRDIVLVASSARGEEVSHCALLHHAAPVVAHAPALSATARDAPRCRLHGRRPPTCSLTLPLCSYKWSFGGTTEDKGEGREEKKRGSEIEVRKTVKKEASPIAPPKSRDFPLLQANPTRVVVVLIAPAAEKTKKRKLTGQLCPPGDFDRLDSSIFFLFVILGQILDFFSLGNSLSWSTLTNSRYRAVSSIGNVGTTFILLILPSEAAVCVGESSASSSLSTASSRIKRRQIKFHKGENFPANFSGTMAECTDKVECWQPPPLTWHRNLDDEEKRKSEFSFIKLNDLGMIYMGYRLCRYFIEETAKGLSAIYNPFRKWMDVSSRGVPLGGMGAGSIGRSYKGYFQCWQLFPGQCEENPVLANQFSVFISRSDGKKYSTVLSPRPEILKGSTSPGIESWDWNLSGQNGTYHALYPRSWTVYDGEPDPDLKITCRQISPFIPHNYRESSFPVAVFTFTLTNSGKSSADVTLLFTWANSVGGKSEFSGNHSNSKMIVRNGVHGVLLHHRTASQQIPVTFAIAAQETDEVCVSECPCFLISGNYKGFTARDMWDELKKYGSFSRLDNNGTTPPSEPGSSIGASVAATVTVPPAATRTVTFSLAWACPKVKFPSGRTYNRRYTKFHGTDADTAAANLVHDAITNYCYWESQIEDWQKPILEDRKLPPWYPVTLFNELYYLNAGGTVWTDGLPSVESLASIEERKFSLDISNLGCKEMSDDIQENNAGANILTSMSLINKKLQSPITSHSAFGTSLLQEGEENIGQFLYLEGIEYHMWNTYDVHFYSSFALIMLFPKLELSIQRDFAAAVLMHDPEKIQMLNGERVPRKILGAIPHDLGLNDPWYQVNAYVLHDINRWKDLNPKFVLQVYRDVVVTGNRSFAKAVWPSVYIAMAYMDQFDNDKDGMIENEGIPDQTYDMWSVAGVSAYSGGLWVAALQAASSMAQLVGDKISEDYFWNRYQKAKIVYEQLWNGSYFNYDNSGGISSTSILADQLAGQWYARACGLQPIVDEKKAQSVFENIYKFNVLKVKGGRRGAVNGIRPDGTMDMSAIQANEIWSGVTYAVAAAMIQEGMSETAFKTAEGIHETAWSHEGLGYSFQTPEAWTPDGQYRSLQYMRPLAIWAMQWALAPPKLHKEELQADWKGKAQMPHLEFSQIASFLKLPKEKESKSIVRVIYEIAREKLWK</sequence>
<dbReference type="InterPro" id="IPR006775">
    <property type="entry name" value="GH116_catalytic"/>
</dbReference>
<dbReference type="GO" id="GO:0008422">
    <property type="term" value="F:beta-glucosidase activity"/>
    <property type="evidence" value="ECO:0007669"/>
    <property type="project" value="TreeGrafter"/>
</dbReference>
<dbReference type="GO" id="GO:0005975">
    <property type="term" value="P:carbohydrate metabolic process"/>
    <property type="evidence" value="ECO:0007669"/>
    <property type="project" value="InterPro"/>
</dbReference>
<dbReference type="Proteomes" id="UP001222027">
    <property type="component" value="Unassembled WGS sequence"/>
</dbReference>
<organism evidence="3 4">
    <name type="scientific">Ensete ventricosum</name>
    <name type="common">Abyssinian banana</name>
    <name type="synonym">Musa ensete</name>
    <dbReference type="NCBI Taxonomy" id="4639"/>
    <lineage>
        <taxon>Eukaryota</taxon>
        <taxon>Viridiplantae</taxon>
        <taxon>Streptophyta</taxon>
        <taxon>Embryophyta</taxon>
        <taxon>Tracheophyta</taxon>
        <taxon>Spermatophyta</taxon>
        <taxon>Magnoliopsida</taxon>
        <taxon>Liliopsida</taxon>
        <taxon>Zingiberales</taxon>
        <taxon>Musaceae</taxon>
        <taxon>Ensete</taxon>
    </lineage>
</organism>
<dbReference type="InterPro" id="IPR024462">
    <property type="entry name" value="GH116_N"/>
</dbReference>
<dbReference type="AlphaFoldDB" id="A0AAV8QQQ0"/>
<proteinExistence type="predicted"/>
<dbReference type="SUPFAM" id="SSF48208">
    <property type="entry name" value="Six-hairpin glycosidases"/>
    <property type="match status" value="1"/>
</dbReference>
<comment type="caution">
    <text evidence="3">The sequence shown here is derived from an EMBL/GenBank/DDBJ whole genome shotgun (WGS) entry which is preliminary data.</text>
</comment>
<evidence type="ECO:0000313" key="3">
    <source>
        <dbReference type="EMBL" id="KAJ8477013.1"/>
    </source>
</evidence>
<evidence type="ECO:0008006" key="5">
    <source>
        <dbReference type="Google" id="ProtNLM"/>
    </source>
</evidence>
<accession>A0AAV8QQQ0</accession>
<evidence type="ECO:0000259" key="2">
    <source>
        <dbReference type="Pfam" id="PF12215"/>
    </source>
</evidence>
<feature type="domain" description="Glycosyl-hydrolase family 116 N-terminal" evidence="2">
    <location>
        <begin position="340"/>
        <end position="658"/>
    </location>
</feature>
<dbReference type="InterPro" id="IPR008928">
    <property type="entry name" value="6-hairpin_glycosidase_sf"/>
</dbReference>
<dbReference type="Pfam" id="PF12215">
    <property type="entry name" value="Glyco_hydr_116N"/>
    <property type="match status" value="1"/>
</dbReference>
<protein>
    <recommendedName>
        <fullName evidence="5">NLGase</fullName>
    </recommendedName>
</protein>
<dbReference type="PANTHER" id="PTHR12654:SF3">
    <property type="entry name" value="NON-LYSOSOMAL GLUCOSYLCERAMIDASE"/>
    <property type="match status" value="1"/>
</dbReference>
<evidence type="ECO:0000313" key="4">
    <source>
        <dbReference type="Proteomes" id="UP001222027"/>
    </source>
</evidence>
<evidence type="ECO:0000259" key="1">
    <source>
        <dbReference type="Pfam" id="PF04685"/>
    </source>
</evidence>
<dbReference type="Pfam" id="PF04685">
    <property type="entry name" value="DUF608"/>
    <property type="match status" value="1"/>
</dbReference>
<keyword evidence="4" id="KW-1185">Reference proteome</keyword>
<feature type="domain" description="Glycosyl-hydrolase family 116 catalytic region" evidence="1">
    <location>
        <begin position="774"/>
        <end position="1133"/>
    </location>
</feature>
<dbReference type="Gene3D" id="1.50.10.10">
    <property type="match status" value="1"/>
</dbReference>
<dbReference type="InterPro" id="IPR012341">
    <property type="entry name" value="6hp_glycosidase-like_sf"/>
</dbReference>
<dbReference type="InterPro" id="IPR052566">
    <property type="entry name" value="Non-lysos_glucosylceramidase"/>
</dbReference>